<organism evidence="3 4">
    <name type="scientific">Apostasia shenzhenica</name>
    <dbReference type="NCBI Taxonomy" id="1088818"/>
    <lineage>
        <taxon>Eukaryota</taxon>
        <taxon>Viridiplantae</taxon>
        <taxon>Streptophyta</taxon>
        <taxon>Embryophyta</taxon>
        <taxon>Tracheophyta</taxon>
        <taxon>Spermatophyta</taxon>
        <taxon>Magnoliopsida</taxon>
        <taxon>Liliopsida</taxon>
        <taxon>Asparagales</taxon>
        <taxon>Orchidaceae</taxon>
        <taxon>Apostasioideae</taxon>
        <taxon>Apostasia</taxon>
    </lineage>
</organism>
<dbReference type="GO" id="GO:0070652">
    <property type="term" value="C:HAUS complex"/>
    <property type="evidence" value="ECO:0007669"/>
    <property type="project" value="InterPro"/>
</dbReference>
<name>A0A2I0AIY2_9ASPA</name>
<protein>
    <recommendedName>
        <fullName evidence="2">HAUS augmin-like complex subunit 6 N-terminal domain-containing protein</fullName>
    </recommendedName>
</protein>
<dbReference type="PANTHER" id="PTHR16151">
    <property type="entry name" value="HAUS AUGMIN-LIKE COMPLEX SUBUNIT 6"/>
    <property type="match status" value="1"/>
</dbReference>
<dbReference type="Pfam" id="PF14661">
    <property type="entry name" value="HAUS6_N"/>
    <property type="match status" value="1"/>
</dbReference>
<keyword evidence="4" id="KW-1185">Reference proteome</keyword>
<evidence type="ECO:0000256" key="1">
    <source>
        <dbReference type="SAM" id="MobiDB-lite"/>
    </source>
</evidence>
<evidence type="ECO:0000313" key="3">
    <source>
        <dbReference type="EMBL" id="PKA55509.1"/>
    </source>
</evidence>
<reference evidence="3 4" key="1">
    <citation type="journal article" date="2017" name="Nature">
        <title>The Apostasia genome and the evolution of orchids.</title>
        <authorList>
            <person name="Zhang G.Q."/>
            <person name="Liu K.W."/>
            <person name="Li Z."/>
            <person name="Lohaus R."/>
            <person name="Hsiao Y.Y."/>
            <person name="Niu S.C."/>
            <person name="Wang J.Y."/>
            <person name="Lin Y.C."/>
            <person name="Xu Q."/>
            <person name="Chen L.J."/>
            <person name="Yoshida K."/>
            <person name="Fujiwara S."/>
            <person name="Wang Z.W."/>
            <person name="Zhang Y.Q."/>
            <person name="Mitsuda N."/>
            <person name="Wang M."/>
            <person name="Liu G.H."/>
            <person name="Pecoraro L."/>
            <person name="Huang H.X."/>
            <person name="Xiao X.J."/>
            <person name="Lin M."/>
            <person name="Wu X.Y."/>
            <person name="Wu W.L."/>
            <person name="Chen Y.Y."/>
            <person name="Chang S.B."/>
            <person name="Sakamoto S."/>
            <person name="Ohme-Takagi M."/>
            <person name="Yagi M."/>
            <person name="Zeng S.J."/>
            <person name="Shen C.Y."/>
            <person name="Yeh C.M."/>
            <person name="Luo Y.B."/>
            <person name="Tsai W.C."/>
            <person name="Van de Peer Y."/>
            <person name="Liu Z.J."/>
        </authorList>
    </citation>
    <scope>NUCLEOTIDE SEQUENCE [LARGE SCALE GENOMIC DNA]</scope>
    <source>
        <strain evidence="4">cv. Shenzhen</strain>
        <tissue evidence="3">Stem</tissue>
    </source>
</reference>
<dbReference type="InterPro" id="IPR026797">
    <property type="entry name" value="HAUS_6"/>
</dbReference>
<feature type="domain" description="HAUS augmin-like complex subunit 6 N-terminal" evidence="2">
    <location>
        <begin position="17"/>
        <end position="259"/>
    </location>
</feature>
<proteinExistence type="predicted"/>
<evidence type="ECO:0000313" key="4">
    <source>
        <dbReference type="Proteomes" id="UP000236161"/>
    </source>
</evidence>
<sequence>MATDREKEREAELESAMYTNCLLLGLDPAIICGVGGTSRVGLFRHSNPRLGEQLLYFLLSALRGPVQSAKDFDKVWPIFDSAQSRDFRKIVQGIISELESQGALPRSNARVSSLATCCGPRFVELLWQLSVHALREVHRRTFAADVASNPLPASLTDASYLHAAALLPVTKARIALERRKFLKNANIAVHRQTTWSNLANEMTAEFRALCAEEAYLQQELEKLQDLRNKAKLDGELWDDRVSTSSQNSHLVSKATRLWESLLSRKSQHEVLASGPIEDLIAHREHRYRISGSSLLAAMDMGSHVPYSDLLSARSSETSSNNMREKVDSPQIPGKVDALSRVDDRSGRGHPTVDVAEVIRRWTHALQRIHKQSLHLAKANDGEGPELLRSASENGNGSHAESLSATLTEHRQHLVSIQLRLAGPFLKFVAGPFSYMLIFGDSPVDTIDVMVGSVCQRSYEGLINQLKEAVPAMQKSIAELTEEVNRISPLALDEYNERTLPMQAQSSGRNPENTTDELVEMTSNLLLHADKVSSSPTLKLPQLFSLTPSSSGKGMHAGKRQSPSVQHNRLESLMTDKPAAPSFVNDISDIAAEDDGAYAQNIRRAVREAALLGPLSNSEISEDKSSEDGSEHFFIPLSTSVPRKELDATAVSQRKQLPLSSLDFEDSLEQVFSPPFLMDSSFFSEAYEDLLAPLSDTDTAMMETLESPGWLQQNLPAASGS</sequence>
<gene>
    <name evidence="3" type="ORF">AXF42_Ash006711</name>
</gene>
<dbReference type="Proteomes" id="UP000236161">
    <property type="component" value="Unassembled WGS sequence"/>
</dbReference>
<feature type="region of interest" description="Disordered" evidence="1">
    <location>
        <begin position="375"/>
        <end position="402"/>
    </location>
</feature>
<dbReference type="OrthoDB" id="5575722at2759"/>
<evidence type="ECO:0000259" key="2">
    <source>
        <dbReference type="Pfam" id="PF14661"/>
    </source>
</evidence>
<dbReference type="GO" id="GO:0008017">
    <property type="term" value="F:microtubule binding"/>
    <property type="evidence" value="ECO:0007669"/>
    <property type="project" value="TreeGrafter"/>
</dbReference>
<dbReference type="STRING" id="1088818.A0A2I0AIY2"/>
<dbReference type="GO" id="GO:1990498">
    <property type="term" value="C:mitotic spindle microtubule"/>
    <property type="evidence" value="ECO:0007669"/>
    <property type="project" value="TreeGrafter"/>
</dbReference>
<dbReference type="InterPro" id="IPR028163">
    <property type="entry name" value="HAUS_6_N"/>
</dbReference>
<dbReference type="PANTHER" id="PTHR16151:SF2">
    <property type="entry name" value="HAUS AUGMIN-LIKE COMPLEX SUBUNIT 6"/>
    <property type="match status" value="1"/>
</dbReference>
<dbReference type="EMBL" id="KZ451979">
    <property type="protein sequence ID" value="PKA55509.1"/>
    <property type="molecule type" value="Genomic_DNA"/>
</dbReference>
<dbReference type="AlphaFoldDB" id="A0A2I0AIY2"/>
<accession>A0A2I0AIY2</accession>
<feature type="compositionally biased region" description="Polar residues" evidence="1">
    <location>
        <begin position="390"/>
        <end position="402"/>
    </location>
</feature>
<dbReference type="GO" id="GO:0051225">
    <property type="term" value="P:spindle assembly"/>
    <property type="evidence" value="ECO:0007669"/>
    <property type="project" value="InterPro"/>
</dbReference>